<dbReference type="Proteomes" id="UP001596161">
    <property type="component" value="Unassembled WGS sequence"/>
</dbReference>
<keyword evidence="1 4" id="KW-0349">Heme</keyword>
<dbReference type="InterPro" id="IPR036909">
    <property type="entry name" value="Cyt_c-like_dom_sf"/>
</dbReference>
<evidence type="ECO:0000259" key="5">
    <source>
        <dbReference type="PROSITE" id="PS51007"/>
    </source>
</evidence>
<dbReference type="EMBL" id="JBHSKT010000002">
    <property type="protein sequence ID" value="MFC5269742.1"/>
    <property type="molecule type" value="Genomic_DNA"/>
</dbReference>
<sequence>MKKYIFGFLVSGTFFFSGCYYDVESELYPKDPNQTCDTLNIGYQARIEPIVKNNCVTCHSGSGASGNVSLDSYQGVKDATISRNLYGAISHTSSKPMPQDGNKLPDCDIIAIKKWIDSGHPQ</sequence>
<gene>
    <name evidence="6" type="ORF">ACFPIB_03910</name>
</gene>
<keyword evidence="3 4" id="KW-0408">Iron</keyword>
<evidence type="ECO:0000256" key="1">
    <source>
        <dbReference type="ARBA" id="ARBA00022617"/>
    </source>
</evidence>
<keyword evidence="2 4" id="KW-0479">Metal-binding</keyword>
<protein>
    <submittedName>
        <fullName evidence="6">C-type cytochrome</fullName>
    </submittedName>
</protein>
<dbReference type="Pfam" id="PF13442">
    <property type="entry name" value="Cytochrome_CBB3"/>
    <property type="match status" value="1"/>
</dbReference>
<evidence type="ECO:0000256" key="2">
    <source>
        <dbReference type="ARBA" id="ARBA00022723"/>
    </source>
</evidence>
<evidence type="ECO:0000313" key="7">
    <source>
        <dbReference type="Proteomes" id="UP001596161"/>
    </source>
</evidence>
<dbReference type="PROSITE" id="PS51257">
    <property type="entry name" value="PROKAR_LIPOPROTEIN"/>
    <property type="match status" value="1"/>
</dbReference>
<reference evidence="7" key="1">
    <citation type="journal article" date="2019" name="Int. J. Syst. Evol. Microbiol.">
        <title>The Global Catalogue of Microorganisms (GCM) 10K type strain sequencing project: providing services to taxonomists for standard genome sequencing and annotation.</title>
        <authorList>
            <consortium name="The Broad Institute Genomics Platform"/>
            <consortium name="The Broad Institute Genome Sequencing Center for Infectious Disease"/>
            <person name="Wu L."/>
            <person name="Ma J."/>
        </authorList>
    </citation>
    <scope>NUCLEOTIDE SEQUENCE [LARGE SCALE GENOMIC DNA]</scope>
    <source>
        <strain evidence="7">KACC 12602</strain>
    </source>
</reference>
<proteinExistence type="predicted"/>
<dbReference type="PROSITE" id="PS51007">
    <property type="entry name" value="CYTC"/>
    <property type="match status" value="1"/>
</dbReference>
<evidence type="ECO:0000256" key="4">
    <source>
        <dbReference type="PROSITE-ProRule" id="PRU00433"/>
    </source>
</evidence>
<evidence type="ECO:0000313" key="6">
    <source>
        <dbReference type="EMBL" id="MFC5269742.1"/>
    </source>
</evidence>
<name>A0ABW0E5W7_9BACT</name>
<organism evidence="6 7">
    <name type="scientific">Adhaeribacter terreus</name>
    <dbReference type="NCBI Taxonomy" id="529703"/>
    <lineage>
        <taxon>Bacteria</taxon>
        <taxon>Pseudomonadati</taxon>
        <taxon>Bacteroidota</taxon>
        <taxon>Cytophagia</taxon>
        <taxon>Cytophagales</taxon>
        <taxon>Hymenobacteraceae</taxon>
        <taxon>Adhaeribacter</taxon>
    </lineage>
</organism>
<dbReference type="InterPro" id="IPR009056">
    <property type="entry name" value="Cyt_c-like_dom"/>
</dbReference>
<dbReference type="RefSeq" id="WP_378016122.1">
    <property type="nucleotide sequence ID" value="NZ_JBHSKT010000002.1"/>
</dbReference>
<feature type="domain" description="Cytochrome c" evidence="5">
    <location>
        <begin position="42"/>
        <end position="120"/>
    </location>
</feature>
<dbReference type="Gene3D" id="1.10.760.10">
    <property type="entry name" value="Cytochrome c-like domain"/>
    <property type="match status" value="1"/>
</dbReference>
<dbReference type="SUPFAM" id="SSF46626">
    <property type="entry name" value="Cytochrome c"/>
    <property type="match status" value="1"/>
</dbReference>
<evidence type="ECO:0000256" key="3">
    <source>
        <dbReference type="ARBA" id="ARBA00023004"/>
    </source>
</evidence>
<keyword evidence="7" id="KW-1185">Reference proteome</keyword>
<comment type="caution">
    <text evidence="6">The sequence shown here is derived from an EMBL/GenBank/DDBJ whole genome shotgun (WGS) entry which is preliminary data.</text>
</comment>
<accession>A0ABW0E5W7</accession>